<dbReference type="GO" id="GO:0003677">
    <property type="term" value="F:DNA binding"/>
    <property type="evidence" value="ECO:0007669"/>
    <property type="project" value="InterPro"/>
</dbReference>
<gene>
    <name evidence="4" type="ORF">SAMN04487904_108150</name>
</gene>
<dbReference type="AlphaFoldDB" id="A0A1I7AVY2"/>
<accession>A0A1I7AVY2</accession>
<feature type="region of interest" description="Disordered" evidence="1">
    <location>
        <begin position="1"/>
        <end position="23"/>
    </location>
</feature>
<evidence type="ECO:0000313" key="5">
    <source>
        <dbReference type="Proteomes" id="UP000199165"/>
    </source>
</evidence>
<dbReference type="Pfam" id="PF21531">
    <property type="entry name" value="Rv2175c_wHTH"/>
    <property type="match status" value="1"/>
</dbReference>
<evidence type="ECO:0000313" key="4">
    <source>
        <dbReference type="EMBL" id="SFT79066.1"/>
    </source>
</evidence>
<sequence>MDGIPRWKSDRRTGKLGGVSSVPSAPDVLSTDVDVVSISAVAERLGYPLTRVHQLIRDGQLVAMRRERELVIPEAFLTMGSVVKGLPGTITLLRDNGYTEDEILEWLFTPDDTLPGTPIDALRGDRGREVKRRAQAMAL</sequence>
<dbReference type="InterPro" id="IPR048576">
    <property type="entry name" value="Rv2175c_wHTH"/>
</dbReference>
<proteinExistence type="predicted"/>
<dbReference type="Pfam" id="PF18367">
    <property type="entry name" value="Rv2175c_C"/>
    <property type="match status" value="1"/>
</dbReference>
<feature type="compositionally biased region" description="Basic and acidic residues" evidence="1">
    <location>
        <begin position="1"/>
        <end position="13"/>
    </location>
</feature>
<dbReference type="EMBL" id="FPAT01000008">
    <property type="protein sequence ID" value="SFT79066.1"/>
    <property type="molecule type" value="Genomic_DNA"/>
</dbReference>
<dbReference type="Proteomes" id="UP000199165">
    <property type="component" value="Unassembled WGS sequence"/>
</dbReference>
<dbReference type="InterPro" id="IPR041098">
    <property type="entry name" value="Rv2175c_C"/>
</dbReference>
<protein>
    <submittedName>
        <fullName evidence="4">Uncharacterized protein</fullName>
    </submittedName>
</protein>
<keyword evidence="5" id="KW-1185">Reference proteome</keyword>
<feature type="domain" description="DNA-binding protein Rv2175c wHTH" evidence="3">
    <location>
        <begin position="21"/>
        <end position="77"/>
    </location>
</feature>
<evidence type="ECO:0000256" key="1">
    <source>
        <dbReference type="SAM" id="MobiDB-lite"/>
    </source>
</evidence>
<evidence type="ECO:0000259" key="3">
    <source>
        <dbReference type="Pfam" id="PF21531"/>
    </source>
</evidence>
<dbReference type="STRING" id="995060.SAMN04487904_108150"/>
<name>A0A1I7AVY2_9ACTN</name>
<reference evidence="5" key="1">
    <citation type="submission" date="2016-10" db="EMBL/GenBank/DDBJ databases">
        <authorList>
            <person name="Varghese N."/>
            <person name="Submissions S."/>
        </authorList>
    </citation>
    <scope>NUCLEOTIDE SEQUENCE [LARGE SCALE GENOMIC DNA]</scope>
    <source>
        <strain evidence="5">DSM 45501</strain>
    </source>
</reference>
<evidence type="ECO:0000259" key="2">
    <source>
        <dbReference type="Pfam" id="PF18367"/>
    </source>
</evidence>
<feature type="domain" description="Rv2175c C-terminal" evidence="2">
    <location>
        <begin position="83"/>
        <end position="138"/>
    </location>
</feature>
<organism evidence="4 5">
    <name type="scientific">Actinopolyspora righensis</name>
    <dbReference type="NCBI Taxonomy" id="995060"/>
    <lineage>
        <taxon>Bacteria</taxon>
        <taxon>Bacillati</taxon>
        <taxon>Actinomycetota</taxon>
        <taxon>Actinomycetes</taxon>
        <taxon>Actinopolysporales</taxon>
        <taxon>Actinopolysporaceae</taxon>
        <taxon>Actinopolyspora</taxon>
        <taxon>Actinopolyspora alba group</taxon>
    </lineage>
</organism>